<dbReference type="InterPro" id="IPR000528">
    <property type="entry name" value="Plant_nsLTP"/>
</dbReference>
<dbReference type="CDD" id="cd01960">
    <property type="entry name" value="nsLTP1"/>
    <property type="match status" value="1"/>
</dbReference>
<feature type="domain" description="Bifunctional inhibitor/plant lipid transfer protein/seed storage helical" evidence="4">
    <location>
        <begin position="30"/>
        <end position="112"/>
    </location>
</feature>
<evidence type="ECO:0000256" key="1">
    <source>
        <dbReference type="ARBA" id="ARBA00009748"/>
    </source>
</evidence>
<evidence type="ECO:0000313" key="5">
    <source>
        <dbReference type="EMBL" id="ACM78619.1"/>
    </source>
</evidence>
<dbReference type="InterPro" id="IPR016140">
    <property type="entry name" value="Bifunc_inhib/LTP/seed_store"/>
</dbReference>
<dbReference type="SMART" id="SM00499">
    <property type="entry name" value="AAI"/>
    <property type="match status" value="1"/>
</dbReference>
<dbReference type="PANTHER" id="PTHR33076">
    <property type="entry name" value="NON-SPECIFIC LIPID-TRANSFER PROTEIN 2-RELATED"/>
    <property type="match status" value="1"/>
</dbReference>
<feature type="signal peptide" evidence="3">
    <location>
        <begin position="1"/>
        <end position="26"/>
    </location>
</feature>
<feature type="chain" id="PRO_5002898482" description="Non-specific lipid-transfer protein" evidence="3">
    <location>
        <begin position="27"/>
        <end position="116"/>
    </location>
</feature>
<sequence length="116" mass="11508">MASSSVLIKLAACALAACMVLGAAEAAVTCSSVTKQLTPCLSYLTSGGAPTAACCGGVKSLNGMASMSTPDRQATCNCLKAASKGINLQNAVSLPAKCGVKIGYSISPNTDCSKVR</sequence>
<name>C0KHK4_9CARY</name>
<reference evidence="5" key="1">
    <citation type="journal article" date="2009" name="Tree Physiol.">
        <title>Cloning and expression analysis of 14 lipid transfer protein genes from Tamarix hispida responding to different abiotic stresses.</title>
        <authorList>
            <person name="Wang C."/>
            <person name="Yang C."/>
            <person name="Gao C."/>
            <person name="Wang Y."/>
        </authorList>
    </citation>
    <scope>NUCLEOTIDE SEQUENCE</scope>
</reference>
<dbReference type="AlphaFoldDB" id="C0KHK4"/>
<evidence type="ECO:0000256" key="3">
    <source>
        <dbReference type="SAM" id="SignalP"/>
    </source>
</evidence>
<dbReference type="GO" id="GO:0008289">
    <property type="term" value="F:lipid binding"/>
    <property type="evidence" value="ECO:0007669"/>
    <property type="project" value="UniProtKB-KW"/>
</dbReference>
<dbReference type="Gene3D" id="1.10.110.10">
    <property type="entry name" value="Plant lipid-transfer and hydrophobic proteins"/>
    <property type="match status" value="1"/>
</dbReference>
<dbReference type="EMBL" id="FJ603284">
    <property type="protein sequence ID" value="ACM78619.1"/>
    <property type="molecule type" value="mRNA"/>
</dbReference>
<comment type="similarity">
    <text evidence="1 2">Belongs to the plant LTP family.</text>
</comment>
<dbReference type="GO" id="GO:0006869">
    <property type="term" value="P:lipid transport"/>
    <property type="evidence" value="ECO:0007669"/>
    <property type="project" value="InterPro"/>
</dbReference>
<dbReference type="SUPFAM" id="SSF47699">
    <property type="entry name" value="Bifunctional inhibitor/lipid-transfer protein/seed storage 2S albumin"/>
    <property type="match status" value="1"/>
</dbReference>
<keyword evidence="3" id="KW-0732">Signal</keyword>
<dbReference type="Pfam" id="PF00234">
    <property type="entry name" value="Tryp_alpha_amyl"/>
    <property type="match status" value="1"/>
</dbReference>
<evidence type="ECO:0000259" key="4">
    <source>
        <dbReference type="SMART" id="SM00499"/>
    </source>
</evidence>
<dbReference type="PROSITE" id="PS00597">
    <property type="entry name" value="PLANT_LTP"/>
    <property type="match status" value="1"/>
</dbReference>
<proteinExistence type="evidence at transcript level"/>
<comment type="function">
    <text evidence="2">Plant non-specific lipid-transfer proteins transfer phospholipids as well as galactolipids across membranes. May play a role in wax or cutin deposition in the cell walls of expanding epidermal cells and certain secretory tissues.</text>
</comment>
<evidence type="ECO:0000256" key="2">
    <source>
        <dbReference type="RuleBase" id="RU000628"/>
    </source>
</evidence>
<keyword evidence="2" id="KW-0446">Lipid-binding</keyword>
<organism evidence="5">
    <name type="scientific">Tamarix hispida</name>
    <dbReference type="NCBI Taxonomy" id="189793"/>
    <lineage>
        <taxon>Eukaryota</taxon>
        <taxon>Viridiplantae</taxon>
        <taxon>Streptophyta</taxon>
        <taxon>Embryophyta</taxon>
        <taxon>Tracheophyta</taxon>
        <taxon>Spermatophyta</taxon>
        <taxon>Magnoliopsida</taxon>
        <taxon>eudicotyledons</taxon>
        <taxon>Gunneridae</taxon>
        <taxon>Pentapetalae</taxon>
        <taxon>Caryophyllales</taxon>
        <taxon>Tamaricaceae</taxon>
        <taxon>Tamarix</taxon>
    </lineage>
</organism>
<dbReference type="PRINTS" id="PR00382">
    <property type="entry name" value="LIPIDTRNSFER"/>
</dbReference>
<keyword evidence="2" id="KW-0813">Transport</keyword>
<protein>
    <recommendedName>
        <fullName evidence="2">Non-specific lipid-transfer protein</fullName>
    </recommendedName>
</protein>
<dbReference type="InterPro" id="IPR036312">
    <property type="entry name" value="Bifun_inhib/LTP/seed_sf"/>
</dbReference>
<accession>C0KHK4</accession>